<evidence type="ECO:0000259" key="3">
    <source>
        <dbReference type="Pfam" id="PF10756"/>
    </source>
</evidence>
<keyword evidence="2" id="KW-0812">Transmembrane</keyword>
<feature type="domain" description="Low molecular weight protein antigen 6 PH" evidence="3">
    <location>
        <begin position="89"/>
        <end position="159"/>
    </location>
</feature>
<organism evidence="4 5">
    <name type="scientific">Streptomyces xiamenensis</name>
    <dbReference type="NCBI Taxonomy" id="408015"/>
    <lineage>
        <taxon>Bacteria</taxon>
        <taxon>Bacillati</taxon>
        <taxon>Actinomycetota</taxon>
        <taxon>Actinomycetes</taxon>
        <taxon>Kitasatosporales</taxon>
        <taxon>Streptomycetaceae</taxon>
        <taxon>Streptomyces</taxon>
    </lineage>
</organism>
<gene>
    <name evidence="4" type="ORF">SXIM_03110</name>
</gene>
<dbReference type="InterPro" id="IPR019692">
    <property type="entry name" value="CFP-6_PH"/>
</dbReference>
<feature type="transmembrane region" description="Helical" evidence="2">
    <location>
        <begin position="70"/>
        <end position="87"/>
    </location>
</feature>
<dbReference type="KEGG" id="sxi:SXIM_03110"/>
<proteinExistence type="predicted"/>
<dbReference type="Proteomes" id="UP000034034">
    <property type="component" value="Chromosome"/>
</dbReference>
<dbReference type="AlphaFoldDB" id="A0A0F7FNZ1"/>
<evidence type="ECO:0000256" key="2">
    <source>
        <dbReference type="SAM" id="Phobius"/>
    </source>
</evidence>
<dbReference type="PATRIC" id="fig|408015.6.peg.339"/>
<keyword evidence="2" id="KW-1133">Transmembrane helix</keyword>
<dbReference type="EMBL" id="CP009922">
    <property type="protein sequence ID" value="AKG41695.1"/>
    <property type="molecule type" value="Genomic_DNA"/>
</dbReference>
<dbReference type="HOGENOM" id="CLU_110740_2_1_11"/>
<dbReference type="Pfam" id="PF10756">
    <property type="entry name" value="bPH_6"/>
    <property type="match status" value="1"/>
</dbReference>
<feature type="transmembrane region" description="Helical" evidence="2">
    <location>
        <begin position="38"/>
        <end position="58"/>
    </location>
</feature>
<accession>A0A0F7FNZ1</accession>
<keyword evidence="5" id="KW-1185">Reference proteome</keyword>
<name>A0A0F7FNZ1_9ACTN</name>
<protein>
    <recommendedName>
        <fullName evidence="3">Low molecular weight protein antigen 6 PH domain-containing protein</fullName>
    </recommendedName>
</protein>
<dbReference type="STRING" id="408015.SXIM_03110"/>
<sequence length="174" mass="18299">MSGTMPRTDKDITVTGDRPTPPDLPELPVTFQPRLTRIILMSTGAVVFTVLLIIAVIVPVSASTWGLGDRFTVAGTGIAAWAVLAVLSRPKVLADRDGVTVVNLTTRRRLAWAEIVRVGLRPGDPWVTLDLADGSTLAAMGIQPGLAKEQALADARALRALVETHSSSAAAGRG</sequence>
<feature type="region of interest" description="Disordered" evidence="1">
    <location>
        <begin position="1"/>
        <end position="26"/>
    </location>
</feature>
<reference evidence="4" key="1">
    <citation type="submission" date="2019-08" db="EMBL/GenBank/DDBJ databases">
        <title>Complete genome sequence of a mangrove-derived Streptomyces xiamenensis.</title>
        <authorList>
            <person name="Xu J."/>
        </authorList>
    </citation>
    <scope>NUCLEOTIDE SEQUENCE</scope>
    <source>
        <strain evidence="4">318</strain>
    </source>
</reference>
<keyword evidence="2" id="KW-0472">Membrane</keyword>
<evidence type="ECO:0000313" key="5">
    <source>
        <dbReference type="Proteomes" id="UP000034034"/>
    </source>
</evidence>
<evidence type="ECO:0000256" key="1">
    <source>
        <dbReference type="SAM" id="MobiDB-lite"/>
    </source>
</evidence>
<evidence type="ECO:0000313" key="4">
    <source>
        <dbReference type="EMBL" id="AKG41695.1"/>
    </source>
</evidence>